<protein>
    <recommendedName>
        <fullName evidence="4">Outer membrane protein beta-barrel domain-containing protein</fullName>
    </recommendedName>
</protein>
<dbReference type="HOGENOM" id="CLU_1073274_0_0_10"/>
<organism evidence="2 3">
    <name type="scientific">Spirosoma linguale (strain ATCC 33905 / DSM 74 / LMG 10896 / Claus 1)</name>
    <dbReference type="NCBI Taxonomy" id="504472"/>
    <lineage>
        <taxon>Bacteria</taxon>
        <taxon>Pseudomonadati</taxon>
        <taxon>Bacteroidota</taxon>
        <taxon>Cytophagia</taxon>
        <taxon>Cytophagales</taxon>
        <taxon>Cytophagaceae</taxon>
        <taxon>Spirosoma</taxon>
    </lineage>
</organism>
<accession>D2QED3</accession>
<feature type="signal peptide" evidence="1">
    <location>
        <begin position="1"/>
        <end position="25"/>
    </location>
</feature>
<dbReference type="AlphaFoldDB" id="D2QED3"/>
<dbReference type="Proteomes" id="UP000002028">
    <property type="component" value="Chromosome"/>
</dbReference>
<dbReference type="EMBL" id="CP001769">
    <property type="protein sequence ID" value="ADB36488.1"/>
    <property type="molecule type" value="Genomic_DNA"/>
</dbReference>
<evidence type="ECO:0000256" key="1">
    <source>
        <dbReference type="SAM" id="SignalP"/>
    </source>
</evidence>
<name>D2QED3_SPILD</name>
<evidence type="ECO:0000313" key="2">
    <source>
        <dbReference type="EMBL" id="ADB36488.1"/>
    </source>
</evidence>
<proteinExistence type="predicted"/>
<keyword evidence="1" id="KW-0732">Signal</keyword>
<dbReference type="STRING" id="504472.Slin_0424"/>
<sequence>MNQTDFLCMRFSFLLVLLSTYPAWSQSSDSTATADLPTKSNFRSSTMVELGYGYAYTRLPNMRAFFKSNQIKENYGLDNFVTVGFGYRRQRFKGSLYASYGIDQNSRTSGNTGQASLVARRQNFSGAVLFVGYDLANTRNQRVFLNAGVGGIRYEYNVFRTTNQAVPFQTILQNNTSGSIPSLFLTSSYWDVNIEVSQREKHRHALQWVSRFGYRRGFTADAWQSDAYQLIDAPSDRVSQFYAQFSLYISRNYMARQKR</sequence>
<dbReference type="KEGG" id="sli:Slin_0424"/>
<gene>
    <name evidence="2" type="ordered locus">Slin_0424</name>
</gene>
<dbReference type="eggNOG" id="ENOG5032ZA2">
    <property type="taxonomic scope" value="Bacteria"/>
</dbReference>
<evidence type="ECO:0000313" key="3">
    <source>
        <dbReference type="Proteomes" id="UP000002028"/>
    </source>
</evidence>
<evidence type="ECO:0008006" key="4">
    <source>
        <dbReference type="Google" id="ProtNLM"/>
    </source>
</evidence>
<keyword evidence="3" id="KW-1185">Reference proteome</keyword>
<reference evidence="2 3" key="1">
    <citation type="journal article" date="2010" name="Stand. Genomic Sci.">
        <title>Complete genome sequence of Spirosoma linguale type strain (1).</title>
        <authorList>
            <person name="Lail K."/>
            <person name="Sikorski J."/>
            <person name="Saunders E."/>
            <person name="Lapidus A."/>
            <person name="Glavina Del Rio T."/>
            <person name="Copeland A."/>
            <person name="Tice H."/>
            <person name="Cheng J.-F."/>
            <person name="Lucas S."/>
            <person name="Nolan M."/>
            <person name="Bruce D."/>
            <person name="Goodwin L."/>
            <person name="Pitluck S."/>
            <person name="Ivanova N."/>
            <person name="Mavromatis K."/>
            <person name="Ovchinnikova G."/>
            <person name="Pati A."/>
            <person name="Chen A."/>
            <person name="Palaniappan K."/>
            <person name="Land M."/>
            <person name="Hauser L."/>
            <person name="Chang Y.-J."/>
            <person name="Jeffries C.D."/>
            <person name="Chain P."/>
            <person name="Brettin T."/>
            <person name="Detter J.C."/>
            <person name="Schuetze A."/>
            <person name="Rohde M."/>
            <person name="Tindall B.J."/>
            <person name="Goeker M."/>
            <person name="Bristow J."/>
            <person name="Eisen J.A."/>
            <person name="Markowitz V."/>
            <person name="Hugenholtz P."/>
            <person name="Kyrpides N.C."/>
            <person name="Klenk H.-P."/>
            <person name="Chen F."/>
        </authorList>
    </citation>
    <scope>NUCLEOTIDE SEQUENCE [LARGE SCALE GENOMIC DNA]</scope>
    <source>
        <strain evidence="3">ATCC 33905 / DSM 74 / LMG 10896 / Claus 1</strain>
    </source>
</reference>
<feature type="chain" id="PRO_5003033750" description="Outer membrane protein beta-barrel domain-containing protein" evidence="1">
    <location>
        <begin position="26"/>
        <end position="259"/>
    </location>
</feature>